<name>A0ABQ7GRN0_DUNSA</name>
<evidence type="ECO:0000313" key="1">
    <source>
        <dbReference type="EMBL" id="KAF5837270.1"/>
    </source>
</evidence>
<keyword evidence="2" id="KW-1185">Reference proteome</keyword>
<organism evidence="1 2">
    <name type="scientific">Dunaliella salina</name>
    <name type="common">Green alga</name>
    <name type="synonym">Protococcus salinus</name>
    <dbReference type="NCBI Taxonomy" id="3046"/>
    <lineage>
        <taxon>Eukaryota</taxon>
        <taxon>Viridiplantae</taxon>
        <taxon>Chlorophyta</taxon>
        <taxon>core chlorophytes</taxon>
        <taxon>Chlorophyceae</taxon>
        <taxon>CS clade</taxon>
        <taxon>Chlamydomonadales</taxon>
        <taxon>Dunaliellaceae</taxon>
        <taxon>Dunaliella</taxon>
    </lineage>
</organism>
<accession>A0ABQ7GRN0</accession>
<protein>
    <submittedName>
        <fullName evidence="1">Uncharacterized protein</fullName>
    </submittedName>
</protein>
<dbReference type="Proteomes" id="UP000815325">
    <property type="component" value="Unassembled WGS sequence"/>
</dbReference>
<proteinExistence type="predicted"/>
<dbReference type="EMBL" id="MU069622">
    <property type="protein sequence ID" value="KAF5837270.1"/>
    <property type="molecule type" value="Genomic_DNA"/>
</dbReference>
<gene>
    <name evidence="1" type="ORF">DUNSADRAFT_4597</name>
</gene>
<reference evidence="1" key="1">
    <citation type="submission" date="2017-08" db="EMBL/GenBank/DDBJ databases">
        <authorList>
            <person name="Polle J.E."/>
            <person name="Barry K."/>
            <person name="Cushman J."/>
            <person name="Schmutz J."/>
            <person name="Tran D."/>
            <person name="Hathwaick L.T."/>
            <person name="Yim W.C."/>
            <person name="Jenkins J."/>
            <person name="Mckie-Krisberg Z.M."/>
            <person name="Prochnik S."/>
            <person name="Lindquist E."/>
            <person name="Dockter R.B."/>
            <person name="Adam C."/>
            <person name="Molina H."/>
            <person name="Bunkerborg J."/>
            <person name="Jin E."/>
            <person name="Buchheim M."/>
            <person name="Magnuson J."/>
        </authorList>
    </citation>
    <scope>NUCLEOTIDE SEQUENCE</scope>
    <source>
        <strain evidence="1">CCAP 19/18</strain>
    </source>
</reference>
<sequence>MISSKQRTPCTRTCRTPYPRCACVCPWCPPQKSAGDSWRTCDVPCTTLQGPKSATVP</sequence>
<comment type="caution">
    <text evidence="1">The sequence shown here is derived from an EMBL/GenBank/DDBJ whole genome shotgun (WGS) entry which is preliminary data.</text>
</comment>
<evidence type="ECO:0000313" key="2">
    <source>
        <dbReference type="Proteomes" id="UP000815325"/>
    </source>
</evidence>